<evidence type="ECO:0000256" key="1">
    <source>
        <dbReference type="SAM" id="MobiDB-lite"/>
    </source>
</evidence>
<evidence type="ECO:0008006" key="4">
    <source>
        <dbReference type="Google" id="ProtNLM"/>
    </source>
</evidence>
<sequence length="218" mass="22276">MRVRTTEAAALRHSVARTVAPVRDGSPPPIATDAGTVAQPLGSTVAEVLAAAEAATTAPPNPPGDSPPAEPAGPSERGKRQMEALVSAARAGSAGRNPAGWCYAAVWNYITQTGYGRMPATGIPDSHASYAKQFAWYASANLQALGLRKLPLDNPYEAPTGAIVVVNPGTPGTSHPTAGDIAIAAGNGRFLNDGEMSYGGSQNFPPGNRHVLGVFVPA</sequence>
<protein>
    <recommendedName>
        <fullName evidence="4">CHAP domain-containing protein</fullName>
    </recommendedName>
</protein>
<reference evidence="2 3" key="1">
    <citation type="submission" date="2019-03" db="EMBL/GenBank/DDBJ databases">
        <title>Lake Tanganyika Metagenome-Assembled Genomes (MAGs).</title>
        <authorList>
            <person name="Tran P."/>
        </authorList>
    </citation>
    <scope>NUCLEOTIDE SEQUENCE [LARGE SCALE GENOMIC DNA]</scope>
    <source>
        <strain evidence="2">K_DeepCast_65m_m2_236</strain>
    </source>
</reference>
<organism evidence="2 3">
    <name type="scientific">Candidatus Tanganyikabacteria bacterium</name>
    <dbReference type="NCBI Taxonomy" id="2961651"/>
    <lineage>
        <taxon>Bacteria</taxon>
        <taxon>Bacillati</taxon>
        <taxon>Candidatus Sericytochromatia</taxon>
        <taxon>Candidatus Tanganyikabacteria</taxon>
    </lineage>
</organism>
<evidence type="ECO:0000313" key="3">
    <source>
        <dbReference type="Proteomes" id="UP000703893"/>
    </source>
</evidence>
<accession>A0A937X6V0</accession>
<proteinExistence type="predicted"/>
<evidence type="ECO:0000313" key="2">
    <source>
        <dbReference type="EMBL" id="MBM3276448.1"/>
    </source>
</evidence>
<dbReference type="EMBL" id="VGJX01001031">
    <property type="protein sequence ID" value="MBM3276448.1"/>
    <property type="molecule type" value="Genomic_DNA"/>
</dbReference>
<gene>
    <name evidence="2" type="ORF">FJZ00_14935</name>
</gene>
<feature type="region of interest" description="Disordered" evidence="1">
    <location>
        <begin position="55"/>
        <end position="95"/>
    </location>
</feature>
<comment type="caution">
    <text evidence="2">The sequence shown here is derived from an EMBL/GenBank/DDBJ whole genome shotgun (WGS) entry which is preliminary data.</text>
</comment>
<name>A0A937X6V0_9BACT</name>
<feature type="compositionally biased region" description="Pro residues" evidence="1">
    <location>
        <begin position="59"/>
        <end position="71"/>
    </location>
</feature>
<dbReference type="AlphaFoldDB" id="A0A937X6V0"/>
<dbReference type="Proteomes" id="UP000703893">
    <property type="component" value="Unassembled WGS sequence"/>
</dbReference>